<organism evidence="1 2">
    <name type="scientific">Streptomyces daqingensis</name>
    <dbReference type="NCBI Taxonomy" id="1472640"/>
    <lineage>
        <taxon>Bacteria</taxon>
        <taxon>Bacillati</taxon>
        <taxon>Actinomycetota</taxon>
        <taxon>Actinomycetes</taxon>
        <taxon>Kitasatosporales</taxon>
        <taxon>Streptomycetaceae</taxon>
        <taxon>Streptomyces</taxon>
    </lineage>
</organism>
<evidence type="ECO:0000313" key="1">
    <source>
        <dbReference type="EMBL" id="GGO43420.1"/>
    </source>
</evidence>
<accession>A0ABQ2LUL8</accession>
<gene>
    <name evidence="1" type="ORF">GCM10012287_06550</name>
</gene>
<keyword evidence="2" id="KW-1185">Reference proteome</keyword>
<sequence length="95" mass="10205">MAVTAVLSPERAVVTSEFGSSVPHPGVPVTSYGCQRPATATPVDEDAAIAELEQCDWDDPLTRLLLLLEIADRPAWLREVARNSHRGAAAQRRAG</sequence>
<dbReference type="Proteomes" id="UP000631535">
    <property type="component" value="Unassembled WGS sequence"/>
</dbReference>
<reference evidence="2" key="1">
    <citation type="journal article" date="2019" name="Int. J. Syst. Evol. Microbiol.">
        <title>The Global Catalogue of Microorganisms (GCM) 10K type strain sequencing project: providing services to taxonomists for standard genome sequencing and annotation.</title>
        <authorList>
            <consortium name="The Broad Institute Genomics Platform"/>
            <consortium name="The Broad Institute Genome Sequencing Center for Infectious Disease"/>
            <person name="Wu L."/>
            <person name="Ma J."/>
        </authorList>
    </citation>
    <scope>NUCLEOTIDE SEQUENCE [LARGE SCALE GENOMIC DNA]</scope>
    <source>
        <strain evidence="2">CGMCC 4.7178</strain>
    </source>
</reference>
<evidence type="ECO:0000313" key="2">
    <source>
        <dbReference type="Proteomes" id="UP000631535"/>
    </source>
</evidence>
<dbReference type="EMBL" id="BMMP01000002">
    <property type="protein sequence ID" value="GGO43420.1"/>
    <property type="molecule type" value="Genomic_DNA"/>
</dbReference>
<comment type="caution">
    <text evidence="1">The sequence shown here is derived from an EMBL/GenBank/DDBJ whole genome shotgun (WGS) entry which is preliminary data.</text>
</comment>
<name>A0ABQ2LUL8_9ACTN</name>
<protein>
    <submittedName>
        <fullName evidence="1">Uncharacterized protein</fullName>
    </submittedName>
</protein>
<proteinExistence type="predicted"/>